<sequence>MKTEILKETDPAKIKRLGRRVQIDATEWERVSYDITKRGIWAKTFYFHLLHHLPQYIKLYGPPRNFWMFPYERFNLTLTEAVSNNQYPELSVIKKVKVQWLITLLDSAGFFRPIKVEAAKLNSQLSAERFIPETRQLTADEIPHIHDFFQCEVIQSEITIYHHAVNKKGTYRDMSIGKTTQREQCSGIMCNNCVGRIQFFFKNNTNELVWVNWLGYLEEDEESKSYFVTPSDHLPNPIIYVSNMSAPLVHVMEDGVLWILKLPM</sequence>
<reference evidence="1" key="1">
    <citation type="submission" date="2018-11" db="EMBL/GenBank/DDBJ databases">
        <authorList>
            <person name="Alioto T."/>
            <person name="Alioto T."/>
        </authorList>
    </citation>
    <scope>NUCLEOTIDE SEQUENCE</scope>
</reference>
<evidence type="ECO:0000313" key="1">
    <source>
        <dbReference type="EMBL" id="VDI56481.1"/>
    </source>
</evidence>
<evidence type="ECO:0000313" key="2">
    <source>
        <dbReference type="Proteomes" id="UP000596742"/>
    </source>
</evidence>
<dbReference type="EMBL" id="UYJE01007615">
    <property type="protein sequence ID" value="VDI56481.1"/>
    <property type="molecule type" value="Genomic_DNA"/>
</dbReference>
<dbReference type="OrthoDB" id="206452at2759"/>
<organism evidence="1 2">
    <name type="scientific">Mytilus galloprovincialis</name>
    <name type="common">Mediterranean mussel</name>
    <dbReference type="NCBI Taxonomy" id="29158"/>
    <lineage>
        <taxon>Eukaryota</taxon>
        <taxon>Metazoa</taxon>
        <taxon>Spiralia</taxon>
        <taxon>Lophotrochozoa</taxon>
        <taxon>Mollusca</taxon>
        <taxon>Bivalvia</taxon>
        <taxon>Autobranchia</taxon>
        <taxon>Pteriomorphia</taxon>
        <taxon>Mytilida</taxon>
        <taxon>Mytiloidea</taxon>
        <taxon>Mytilidae</taxon>
        <taxon>Mytilinae</taxon>
        <taxon>Mytilus</taxon>
    </lineage>
</organism>
<name>A0A8B6FXW3_MYTGA</name>
<dbReference type="Proteomes" id="UP000596742">
    <property type="component" value="Unassembled WGS sequence"/>
</dbReference>
<dbReference type="AlphaFoldDB" id="A0A8B6FXW3"/>
<proteinExistence type="predicted"/>
<accession>A0A8B6FXW3</accession>
<protein>
    <submittedName>
        <fullName evidence="1">Uncharacterized protein</fullName>
    </submittedName>
</protein>
<gene>
    <name evidence="1" type="ORF">MGAL_10B016179</name>
</gene>
<keyword evidence="2" id="KW-1185">Reference proteome</keyword>
<comment type="caution">
    <text evidence="1">The sequence shown here is derived from an EMBL/GenBank/DDBJ whole genome shotgun (WGS) entry which is preliminary data.</text>
</comment>